<protein>
    <submittedName>
        <fullName evidence="2">Uncharacterized protein</fullName>
    </submittedName>
</protein>
<dbReference type="PANTHER" id="PTHR31659:SF0">
    <property type="entry name" value="EMB|CAB61945.1"/>
    <property type="match status" value="1"/>
</dbReference>
<evidence type="ECO:0000256" key="1">
    <source>
        <dbReference type="SAM" id="MobiDB-lite"/>
    </source>
</evidence>
<feature type="region of interest" description="Disordered" evidence="1">
    <location>
        <begin position="120"/>
        <end position="153"/>
    </location>
</feature>
<dbReference type="AlphaFoldDB" id="A0A6A3B767"/>
<dbReference type="PANTHER" id="PTHR31659">
    <property type="entry name" value="PROTEIN: UPF0503-LIKE PROTEIN, PUTATIVE (DUF740)-RELATED"/>
    <property type="match status" value="1"/>
</dbReference>
<proteinExistence type="predicted"/>
<feature type="compositionally biased region" description="Basic residues" evidence="1">
    <location>
        <begin position="1"/>
        <end position="13"/>
    </location>
</feature>
<sequence length="445" mass="49138">MTLQPNRHRRQSRRLSSCHLHPATTPVTGLCASCLRERLAGIQHDSPPQLPPPLQPPHSADLNPAPAAMNHLPLPHPSFAVNLVTLSVDFGRFSVDDSTFSIDEPRASWDGCLIGKQNPKVNEEPNVGEDRLSVVKEEERINPGGSAQTRDYYADSLTRRRSFDRSSRNRKTSLGEADDFKSPISNAKVSPETVGLFHGVKLLVTEKELRGSNWYSNVESCSKDVELVTNGVVGQKAFNSKKARGWKNVWSIWGLLQKRKQTVFGDEVKNFGVNVGNVKLAESVQRLRLVVNGDEDIGIEGNAGEGILVDSLEKLRRFADGGESKATGGNADGTLAESLQKLRRVANGVENGNVVREKLLRSYSVSVRNSVDGSYFYRTSVTDAKGNGPKRRDNHTLQPNRSVRYSPNNLDNGLLRFYLTPLRSYRRSKSGSRLRNSNSIGGSIL</sequence>
<name>A0A6A3B767_HIBSY</name>
<dbReference type="EMBL" id="VEPZ02000901">
    <property type="protein sequence ID" value="KAE8712133.1"/>
    <property type="molecule type" value="Genomic_DNA"/>
</dbReference>
<dbReference type="InterPro" id="IPR008004">
    <property type="entry name" value="OCTOPUS-like"/>
</dbReference>
<reference evidence="2" key="1">
    <citation type="submission" date="2019-09" db="EMBL/GenBank/DDBJ databases">
        <title>Draft genome information of white flower Hibiscus syriacus.</title>
        <authorList>
            <person name="Kim Y.-M."/>
        </authorList>
    </citation>
    <scope>NUCLEOTIDE SEQUENCE [LARGE SCALE GENOMIC DNA]</scope>
    <source>
        <strain evidence="2">YM2019G1</strain>
    </source>
</reference>
<gene>
    <name evidence="2" type="ORF">F3Y22_tig00110263pilonHSYRG00006</name>
</gene>
<dbReference type="Pfam" id="PF05340">
    <property type="entry name" value="DUF740"/>
    <property type="match status" value="3"/>
</dbReference>
<organism evidence="2 3">
    <name type="scientific">Hibiscus syriacus</name>
    <name type="common">Rose of Sharon</name>
    <dbReference type="NCBI Taxonomy" id="106335"/>
    <lineage>
        <taxon>Eukaryota</taxon>
        <taxon>Viridiplantae</taxon>
        <taxon>Streptophyta</taxon>
        <taxon>Embryophyta</taxon>
        <taxon>Tracheophyta</taxon>
        <taxon>Spermatophyta</taxon>
        <taxon>Magnoliopsida</taxon>
        <taxon>eudicotyledons</taxon>
        <taxon>Gunneridae</taxon>
        <taxon>Pentapetalae</taxon>
        <taxon>rosids</taxon>
        <taxon>malvids</taxon>
        <taxon>Malvales</taxon>
        <taxon>Malvaceae</taxon>
        <taxon>Malvoideae</taxon>
        <taxon>Hibiscus</taxon>
    </lineage>
</organism>
<comment type="caution">
    <text evidence="2">The sequence shown here is derived from an EMBL/GenBank/DDBJ whole genome shotgun (WGS) entry which is preliminary data.</text>
</comment>
<feature type="region of interest" description="Disordered" evidence="1">
    <location>
        <begin position="1"/>
        <end position="20"/>
    </location>
</feature>
<feature type="region of interest" description="Disordered" evidence="1">
    <location>
        <begin position="43"/>
        <end position="62"/>
    </location>
</feature>
<dbReference type="Proteomes" id="UP000436088">
    <property type="component" value="Unassembled WGS sequence"/>
</dbReference>
<evidence type="ECO:0000313" key="3">
    <source>
        <dbReference type="Proteomes" id="UP000436088"/>
    </source>
</evidence>
<feature type="region of interest" description="Disordered" evidence="1">
    <location>
        <begin position="382"/>
        <end position="405"/>
    </location>
</feature>
<evidence type="ECO:0000313" key="2">
    <source>
        <dbReference type="EMBL" id="KAE8712133.1"/>
    </source>
</evidence>
<keyword evidence="3" id="KW-1185">Reference proteome</keyword>
<accession>A0A6A3B767</accession>
<feature type="compositionally biased region" description="Polar residues" evidence="1">
    <location>
        <begin position="396"/>
        <end position="405"/>
    </location>
</feature>
<feature type="compositionally biased region" description="Basic and acidic residues" evidence="1">
    <location>
        <begin position="128"/>
        <end position="141"/>
    </location>
</feature>